<evidence type="ECO:0000313" key="3">
    <source>
        <dbReference type="EMBL" id="WIM69608.1"/>
    </source>
</evidence>
<reference evidence="3 4" key="1">
    <citation type="submission" date="2023-05" db="EMBL/GenBank/DDBJ databases">
        <title>Corynebacterium suedekumii sp. nov. and Corynebacterium breve sp. nov. isolated from raw cow's milk.</title>
        <authorList>
            <person name="Baer M.K."/>
            <person name="Mehl L."/>
            <person name="Hellmuth R."/>
            <person name="Marke G."/>
            <person name="Lipski A."/>
        </authorList>
    </citation>
    <scope>NUCLEOTIDE SEQUENCE [LARGE SCALE GENOMIC DNA]</scope>
    <source>
        <strain evidence="3 4">LM112</strain>
    </source>
</reference>
<dbReference type="Proteomes" id="UP001238805">
    <property type="component" value="Chromosome"/>
</dbReference>
<evidence type="ECO:0000313" key="4">
    <source>
        <dbReference type="Proteomes" id="UP001238805"/>
    </source>
</evidence>
<organism evidence="3 4">
    <name type="scientific">Corynebacterium suedekumii</name>
    <dbReference type="NCBI Taxonomy" id="3049801"/>
    <lineage>
        <taxon>Bacteria</taxon>
        <taxon>Bacillati</taxon>
        <taxon>Actinomycetota</taxon>
        <taxon>Actinomycetes</taxon>
        <taxon>Mycobacteriales</taxon>
        <taxon>Corynebacteriaceae</taxon>
        <taxon>Corynebacterium</taxon>
    </lineage>
</organism>
<dbReference type="PANTHER" id="PTHR32060">
    <property type="entry name" value="TAIL-SPECIFIC PROTEASE"/>
    <property type="match status" value="1"/>
</dbReference>
<dbReference type="Pfam" id="PF03572">
    <property type="entry name" value="Peptidase_S41"/>
    <property type="match status" value="1"/>
</dbReference>
<name>A0ABY8VLR0_9CORY</name>
<feature type="region of interest" description="Disordered" evidence="1">
    <location>
        <begin position="298"/>
        <end position="325"/>
    </location>
</feature>
<gene>
    <name evidence="3" type="ORF">QP029_10220</name>
</gene>
<dbReference type="EMBL" id="CP126970">
    <property type="protein sequence ID" value="WIM69608.1"/>
    <property type="molecule type" value="Genomic_DNA"/>
</dbReference>
<dbReference type="InterPro" id="IPR005151">
    <property type="entry name" value="Tail-specific_protease"/>
</dbReference>
<evidence type="ECO:0000259" key="2">
    <source>
        <dbReference type="SMART" id="SM00245"/>
    </source>
</evidence>
<proteinExistence type="predicted"/>
<dbReference type="InterPro" id="IPR029045">
    <property type="entry name" value="ClpP/crotonase-like_dom_sf"/>
</dbReference>
<dbReference type="Gene3D" id="3.90.226.10">
    <property type="entry name" value="2-enoyl-CoA Hydratase, Chain A, domain 1"/>
    <property type="match status" value="1"/>
</dbReference>
<evidence type="ECO:0000256" key="1">
    <source>
        <dbReference type="SAM" id="MobiDB-lite"/>
    </source>
</evidence>
<accession>A0ABY8VLR0</accession>
<dbReference type="SUPFAM" id="SSF52096">
    <property type="entry name" value="ClpP/crotonase"/>
    <property type="match status" value="1"/>
</dbReference>
<feature type="domain" description="Tail specific protease" evidence="2">
    <location>
        <begin position="101"/>
        <end position="308"/>
    </location>
</feature>
<keyword evidence="4" id="KW-1185">Reference proteome</keyword>
<dbReference type="RefSeq" id="WP_284874202.1">
    <property type="nucleotide sequence ID" value="NZ_CP126970.1"/>
</dbReference>
<dbReference type="SMART" id="SM00245">
    <property type="entry name" value="TSPc"/>
    <property type="match status" value="1"/>
</dbReference>
<sequence>MRILRNVVLSLVAVLLIGGLLAAWFLGPSLGIALRGAPFFLFPPSPERYATVVLDEAESRGLYADDPAFADARAEAERVAEQAGDVAETHETLHAALQIAGGTHSHLIPPGQVAAAEAAVPAEPTVTRDGSVVVATVPAHNQAHDPQAYADTLALGLTDGDDVCGAVVDLRGNTGGDMGPMVAGLSPLLPDGVALRFVAGENSSPVVVEGNSVRGGGTPVTTSGGKLGVPVAVLTDELTASSGEATLVAFHGLDDVRTFGTPTAGYASANMTFTMPDGALILLTAMQFEDRTGHVHEEAPIEPDGATDDPEQQARDWLREEHGCS</sequence>
<dbReference type="PANTHER" id="PTHR32060:SF30">
    <property type="entry name" value="CARBOXY-TERMINAL PROCESSING PROTEASE CTPA"/>
    <property type="match status" value="1"/>
</dbReference>
<feature type="compositionally biased region" description="Basic and acidic residues" evidence="1">
    <location>
        <begin position="312"/>
        <end position="325"/>
    </location>
</feature>
<protein>
    <submittedName>
        <fullName evidence="3">S41 family peptidase</fullName>
    </submittedName>
</protein>